<dbReference type="AlphaFoldDB" id="A0A1T4NDQ6"/>
<keyword evidence="1" id="KW-1133">Transmembrane helix</keyword>
<evidence type="ECO:0000313" key="3">
    <source>
        <dbReference type="Proteomes" id="UP000189857"/>
    </source>
</evidence>
<dbReference type="Proteomes" id="UP000189857">
    <property type="component" value="Unassembled WGS sequence"/>
</dbReference>
<reference evidence="2 3" key="1">
    <citation type="submission" date="2017-02" db="EMBL/GenBank/DDBJ databases">
        <authorList>
            <person name="Peterson S.W."/>
        </authorList>
    </citation>
    <scope>NUCLEOTIDE SEQUENCE [LARGE SCALE GENOMIC DNA]</scope>
    <source>
        <strain evidence="2 3">ATCC 17233</strain>
    </source>
</reference>
<dbReference type="OrthoDB" id="1769551at2"/>
<accession>A0A1T4NDQ6</accession>
<dbReference type="RefSeq" id="WP_078787392.1">
    <property type="nucleotide sequence ID" value="NZ_FMTO01000008.1"/>
</dbReference>
<gene>
    <name evidence="2" type="ORF">SAMN02745110_01548</name>
</gene>
<sequence length="175" mass="20510">MAKKEKIKTKKEIPAKDMVKYTARDFGQEYIMKRKMVRAIVLSILSLIALAVFVALYIAETAKVKEKFRQQYRKSLDTFSMDLDNYLNADGDFEFRYRVLLSDISNVNAFVFLVDDYEDKQKSINGLYTVFIKYPEQTQKRLDEVAVFIKDVIANLDKGYEEMDKFVESIDKKGY</sequence>
<evidence type="ECO:0000313" key="2">
    <source>
        <dbReference type="EMBL" id="SJZ77409.1"/>
    </source>
</evidence>
<organism evidence="2 3">
    <name type="scientific">Eubacterium ruminantium</name>
    <dbReference type="NCBI Taxonomy" id="42322"/>
    <lineage>
        <taxon>Bacteria</taxon>
        <taxon>Bacillati</taxon>
        <taxon>Bacillota</taxon>
        <taxon>Clostridia</taxon>
        <taxon>Eubacteriales</taxon>
        <taxon>Eubacteriaceae</taxon>
        <taxon>Eubacterium</taxon>
    </lineage>
</organism>
<dbReference type="EMBL" id="FUXA01000009">
    <property type="protein sequence ID" value="SJZ77409.1"/>
    <property type="molecule type" value="Genomic_DNA"/>
</dbReference>
<protein>
    <submittedName>
        <fullName evidence="2">Uncharacterized protein</fullName>
    </submittedName>
</protein>
<evidence type="ECO:0000256" key="1">
    <source>
        <dbReference type="SAM" id="Phobius"/>
    </source>
</evidence>
<keyword evidence="1" id="KW-0812">Transmembrane</keyword>
<feature type="transmembrane region" description="Helical" evidence="1">
    <location>
        <begin position="39"/>
        <end position="59"/>
    </location>
</feature>
<keyword evidence="3" id="KW-1185">Reference proteome</keyword>
<proteinExistence type="predicted"/>
<keyword evidence="1" id="KW-0472">Membrane</keyword>
<name>A0A1T4NDQ6_9FIRM</name>